<evidence type="ECO:0000313" key="2">
    <source>
        <dbReference type="EMBL" id="GJD99053.1"/>
    </source>
</evidence>
<feature type="region of interest" description="Disordered" evidence="1">
    <location>
        <begin position="49"/>
        <end position="71"/>
    </location>
</feature>
<reference evidence="2" key="1">
    <citation type="journal article" date="2021" name="Front. Microbiol.">
        <title>Comprehensive Comparative Genomics and Phenotyping of Methylobacterium Species.</title>
        <authorList>
            <person name="Alessa O."/>
            <person name="Ogura Y."/>
            <person name="Fujitani Y."/>
            <person name="Takami H."/>
            <person name="Hayashi T."/>
            <person name="Sahin N."/>
            <person name="Tani A."/>
        </authorList>
    </citation>
    <scope>NUCLEOTIDE SEQUENCE</scope>
    <source>
        <strain evidence="2">DSM 17168</strain>
    </source>
</reference>
<accession>A0ABQ4S7A9</accession>
<keyword evidence="3" id="KW-1185">Reference proteome</keyword>
<protein>
    <submittedName>
        <fullName evidence="2">Uncharacterized protein</fullName>
    </submittedName>
</protein>
<organism evidence="2 3">
    <name type="scientific">Methylobacterium isbiliense</name>
    <dbReference type="NCBI Taxonomy" id="315478"/>
    <lineage>
        <taxon>Bacteria</taxon>
        <taxon>Pseudomonadati</taxon>
        <taxon>Pseudomonadota</taxon>
        <taxon>Alphaproteobacteria</taxon>
        <taxon>Hyphomicrobiales</taxon>
        <taxon>Methylobacteriaceae</taxon>
        <taxon>Methylobacterium</taxon>
    </lineage>
</organism>
<dbReference type="RefSeq" id="WP_238233938.1">
    <property type="nucleotide sequence ID" value="NZ_BPQQ01000010.1"/>
</dbReference>
<name>A0ABQ4S7A9_9HYPH</name>
<gene>
    <name evidence="2" type="ORF">GMJLKIPL_0967</name>
</gene>
<proteinExistence type="predicted"/>
<dbReference type="Proteomes" id="UP001055153">
    <property type="component" value="Unassembled WGS sequence"/>
</dbReference>
<dbReference type="EMBL" id="BPQQ01000010">
    <property type="protein sequence ID" value="GJD99053.1"/>
    <property type="molecule type" value="Genomic_DNA"/>
</dbReference>
<comment type="caution">
    <text evidence="2">The sequence shown here is derived from an EMBL/GenBank/DDBJ whole genome shotgun (WGS) entry which is preliminary data.</text>
</comment>
<evidence type="ECO:0000313" key="3">
    <source>
        <dbReference type="Proteomes" id="UP001055153"/>
    </source>
</evidence>
<sequence>MSSIHLDPADLQGLEAAGEAALNAALSRLSPTERDAYWASVRRCYNAPYNDAAPKVRTPQAPPGREEARAG</sequence>
<evidence type="ECO:0000256" key="1">
    <source>
        <dbReference type="SAM" id="MobiDB-lite"/>
    </source>
</evidence>
<reference evidence="2" key="2">
    <citation type="submission" date="2021-08" db="EMBL/GenBank/DDBJ databases">
        <authorList>
            <person name="Tani A."/>
            <person name="Ola A."/>
            <person name="Ogura Y."/>
            <person name="Katsura K."/>
            <person name="Hayashi T."/>
        </authorList>
    </citation>
    <scope>NUCLEOTIDE SEQUENCE</scope>
    <source>
        <strain evidence="2">DSM 17168</strain>
    </source>
</reference>